<keyword evidence="2" id="KW-0813">Transport</keyword>
<dbReference type="InterPro" id="IPR006060">
    <property type="entry name" value="Maltose/Cyclodextrin-bd"/>
</dbReference>
<comment type="caution">
    <text evidence="5">The sequence shown here is derived from an EMBL/GenBank/DDBJ whole genome shotgun (WGS) entry which is preliminary data.</text>
</comment>
<dbReference type="PROSITE" id="PS51257">
    <property type="entry name" value="PROKAR_LIPOPROTEIN"/>
    <property type="match status" value="1"/>
</dbReference>
<name>A0ABT1JK06_ACTCY</name>
<dbReference type="EMBL" id="AUBJ02000001">
    <property type="protein sequence ID" value="MCP2332629.1"/>
    <property type="molecule type" value="Genomic_DNA"/>
</dbReference>
<dbReference type="PANTHER" id="PTHR30061">
    <property type="entry name" value="MALTOSE-BINDING PERIPLASMIC PROTEIN"/>
    <property type="match status" value="1"/>
</dbReference>
<dbReference type="Proteomes" id="UP000791080">
    <property type="component" value="Unassembled WGS sequence"/>
</dbReference>
<keyword evidence="3" id="KW-0762">Sugar transport</keyword>
<sequence length="420" mass="43599">MRRDTLNTLGRTGVLGLGCVLAMTACGGSGGSDDQDGPVVFWDTSGPGESAVFRDLAEGCAASGGFEVAVEQVAFDQALNNFKNAAQGGQGPDVLRAEVAWVAQLAHNGLIQDLAGTGLDDQGDFLATPWSSTQFDGATYAVPQVTDTLALLYNRELLDEAGVEPPTSWEELLDIAPDLGGDSAFFVNNDGYYALPFIYSAGGDLLDVENQTIVVNSDEAVAGLGTARALLDEGAARTAQDPGNSYGNMKAAFASGEVAMIVDGPWAVADLLDGAAFQDPENLGVAPLPGPADGDGNGPVGGHDYVIRQGSERTDDAVSLIECMSGVEAQTTVAVELGLLPTRESVYEDPEVAEHPVVSAFSAAVERAHPRPWIAEGNELFDPLKIGYADVLAGNLSPAEAAEQVATAYQDTVVPDYTIG</sequence>
<evidence type="ECO:0000313" key="6">
    <source>
        <dbReference type="Proteomes" id="UP000791080"/>
    </source>
</evidence>
<dbReference type="SUPFAM" id="SSF53850">
    <property type="entry name" value="Periplasmic binding protein-like II"/>
    <property type="match status" value="1"/>
</dbReference>
<keyword evidence="6" id="KW-1185">Reference proteome</keyword>
<protein>
    <submittedName>
        <fullName evidence="5">Carbohydrate ABC transporter substrate-binding protein, CUT1 family</fullName>
    </submittedName>
</protein>
<dbReference type="Pfam" id="PF13416">
    <property type="entry name" value="SBP_bac_8"/>
    <property type="match status" value="1"/>
</dbReference>
<evidence type="ECO:0000256" key="1">
    <source>
        <dbReference type="ARBA" id="ARBA00008520"/>
    </source>
</evidence>
<comment type="similarity">
    <text evidence="1">Belongs to the bacterial solute-binding protein 1 family.</text>
</comment>
<evidence type="ECO:0000256" key="3">
    <source>
        <dbReference type="ARBA" id="ARBA00022597"/>
    </source>
</evidence>
<evidence type="ECO:0000256" key="4">
    <source>
        <dbReference type="ARBA" id="ARBA00022729"/>
    </source>
</evidence>
<dbReference type="Gene3D" id="3.40.190.10">
    <property type="entry name" value="Periplasmic binding protein-like II"/>
    <property type="match status" value="2"/>
</dbReference>
<dbReference type="InterPro" id="IPR006059">
    <property type="entry name" value="SBP"/>
</dbReference>
<dbReference type="PANTHER" id="PTHR30061:SF50">
    <property type="entry name" value="MALTOSE_MALTODEXTRIN-BINDING PERIPLASMIC PROTEIN"/>
    <property type="match status" value="1"/>
</dbReference>
<keyword evidence="4" id="KW-0732">Signal</keyword>
<dbReference type="RefSeq" id="WP_026417572.1">
    <property type="nucleotide sequence ID" value="NZ_AUBJ02000001.1"/>
</dbReference>
<proteinExistence type="inferred from homology"/>
<organism evidence="5 6">
    <name type="scientific">Actinoalloteichus caeruleus DSM 43889</name>
    <dbReference type="NCBI Taxonomy" id="1120930"/>
    <lineage>
        <taxon>Bacteria</taxon>
        <taxon>Bacillati</taxon>
        <taxon>Actinomycetota</taxon>
        <taxon>Actinomycetes</taxon>
        <taxon>Pseudonocardiales</taxon>
        <taxon>Pseudonocardiaceae</taxon>
        <taxon>Actinoalloteichus</taxon>
        <taxon>Actinoalloteichus cyanogriseus</taxon>
    </lineage>
</organism>
<reference evidence="5 6" key="2">
    <citation type="submission" date="2022-06" db="EMBL/GenBank/DDBJ databases">
        <title>Genomic Encyclopedia of Type Strains, Phase I: the one thousand microbial genomes (KMG-I) project.</title>
        <authorList>
            <person name="Kyrpides N."/>
        </authorList>
    </citation>
    <scope>NUCLEOTIDE SEQUENCE [LARGE SCALE GENOMIC DNA]</scope>
    <source>
        <strain evidence="5 6">DSM 43889</strain>
    </source>
</reference>
<reference evidence="5 6" key="1">
    <citation type="submission" date="2013-07" db="EMBL/GenBank/DDBJ databases">
        <authorList>
            <consortium name="DOE Joint Genome Institute"/>
            <person name="Reeve W."/>
            <person name="Huntemann M."/>
            <person name="Han J."/>
            <person name="Chen A."/>
            <person name="Kyrpides N."/>
            <person name="Mavromatis K."/>
            <person name="Markowitz V."/>
            <person name="Palaniappan K."/>
            <person name="Ivanova N."/>
            <person name="Schaumberg A."/>
            <person name="Pati A."/>
            <person name="Liolios K."/>
            <person name="Nordberg H.P."/>
            <person name="Cantor M.N."/>
            <person name="Hua S.X."/>
            <person name="Woyke T."/>
        </authorList>
    </citation>
    <scope>NUCLEOTIDE SEQUENCE [LARGE SCALE GENOMIC DNA]</scope>
    <source>
        <strain evidence="5 6">DSM 43889</strain>
    </source>
</reference>
<evidence type="ECO:0000256" key="2">
    <source>
        <dbReference type="ARBA" id="ARBA00022448"/>
    </source>
</evidence>
<accession>A0ABT1JK06</accession>
<evidence type="ECO:0000313" key="5">
    <source>
        <dbReference type="EMBL" id="MCP2332629.1"/>
    </source>
</evidence>
<gene>
    <name evidence="5" type="ORF">G443_002899</name>
</gene>
<dbReference type="PRINTS" id="PR00181">
    <property type="entry name" value="MALTOSEBP"/>
</dbReference>